<keyword evidence="8" id="KW-0812">Transmembrane</keyword>
<dbReference type="InterPro" id="IPR036628">
    <property type="entry name" value="Clp_N_dom_sf"/>
</dbReference>
<evidence type="ECO:0000313" key="11">
    <source>
        <dbReference type="Proteomes" id="UP000612899"/>
    </source>
</evidence>
<dbReference type="Pfam" id="PF02861">
    <property type="entry name" value="Clp_N"/>
    <property type="match status" value="1"/>
</dbReference>
<dbReference type="InterPro" id="IPR001915">
    <property type="entry name" value="Peptidase_M48"/>
</dbReference>
<feature type="transmembrane region" description="Helical" evidence="8">
    <location>
        <begin position="339"/>
        <end position="365"/>
    </location>
</feature>
<keyword evidence="2" id="KW-0479">Metal-binding</keyword>
<dbReference type="AlphaFoldDB" id="A0A8J3Q5K5"/>
<gene>
    <name evidence="10" type="ORF">Rhe02_17790</name>
</gene>
<feature type="transmembrane region" description="Helical" evidence="8">
    <location>
        <begin position="193"/>
        <end position="216"/>
    </location>
</feature>
<comment type="caution">
    <text evidence="10">The sequence shown here is derived from an EMBL/GenBank/DDBJ whole genome shotgun (WGS) entry which is preliminary data.</text>
</comment>
<dbReference type="SUPFAM" id="SSF81923">
    <property type="entry name" value="Double Clp-N motif"/>
    <property type="match status" value="1"/>
</dbReference>
<keyword evidence="4 7" id="KW-0862">Zinc</keyword>
<evidence type="ECO:0000256" key="7">
    <source>
        <dbReference type="RuleBase" id="RU003983"/>
    </source>
</evidence>
<evidence type="ECO:0000256" key="1">
    <source>
        <dbReference type="ARBA" id="ARBA00022670"/>
    </source>
</evidence>
<sequence>MWQDAWDFVGRGRAAMLDRFTEEARQALIKAQQAARSLRYDSLDSGTLLLGLLTDHTDAAIRALAQQGINFDVVREEMLARRRPVFRTEQKGAVPYTAESMALIDTAARESKKLGHKGVLTSGHLVLAMVRTPESVAAQTMLALGADLRMIELAVAAGHVPSLPEPAVELPDEFRRMLVQQAGLDWPRPRPHLISTVVNVLWYLGTLAILVVASQHTAGPELVVGLAAVGLLWVAVLHLIMIRRVRIPAPVNSSLMPSPPELMALVARWGISDFAIWLRDDYHLDDHAVRIRAKARIGVSREVFNRPAESGFVVAHELAHLLRNDSMRSVIDRWLRRSFLLPAAITLDPWIWAIIAASLVLHALVKNWEAEFASDLIAVKLHGHEQMASFANRTHVAKGWPSRTHPPYAWRMWLASKRIPHLV</sequence>
<dbReference type="Gene3D" id="1.10.1780.10">
    <property type="entry name" value="Clp, N-terminal domain"/>
    <property type="match status" value="1"/>
</dbReference>
<dbReference type="InterPro" id="IPR044217">
    <property type="entry name" value="CLPT1/2"/>
</dbReference>
<keyword evidence="6" id="KW-0677">Repeat</keyword>
<evidence type="ECO:0000256" key="4">
    <source>
        <dbReference type="ARBA" id="ARBA00022833"/>
    </source>
</evidence>
<feature type="domain" description="Clp R" evidence="9">
    <location>
        <begin position="17"/>
        <end position="161"/>
    </location>
</feature>
<keyword evidence="11" id="KW-1185">Reference proteome</keyword>
<feature type="transmembrane region" description="Helical" evidence="8">
    <location>
        <begin position="222"/>
        <end position="242"/>
    </location>
</feature>
<reference evidence="10" key="1">
    <citation type="submission" date="2021-01" db="EMBL/GenBank/DDBJ databases">
        <title>Whole genome shotgun sequence of Rhizocola hellebori NBRC 109834.</title>
        <authorList>
            <person name="Komaki H."/>
            <person name="Tamura T."/>
        </authorList>
    </citation>
    <scope>NUCLEOTIDE SEQUENCE</scope>
    <source>
        <strain evidence="10">NBRC 109834</strain>
    </source>
</reference>
<dbReference type="EMBL" id="BONY01000009">
    <property type="protein sequence ID" value="GIH03712.1"/>
    <property type="molecule type" value="Genomic_DNA"/>
</dbReference>
<accession>A0A8J3Q5K5</accession>
<dbReference type="InterPro" id="IPR004176">
    <property type="entry name" value="Clp_R_N"/>
</dbReference>
<evidence type="ECO:0000256" key="5">
    <source>
        <dbReference type="ARBA" id="ARBA00023049"/>
    </source>
</evidence>
<dbReference type="Pfam" id="PF01435">
    <property type="entry name" value="Peptidase_M48"/>
    <property type="match status" value="1"/>
</dbReference>
<keyword evidence="5 7" id="KW-0482">Metalloprotease</keyword>
<keyword evidence="1 7" id="KW-0645">Protease</keyword>
<evidence type="ECO:0000256" key="8">
    <source>
        <dbReference type="SAM" id="Phobius"/>
    </source>
</evidence>
<evidence type="ECO:0000259" key="9">
    <source>
        <dbReference type="PROSITE" id="PS51903"/>
    </source>
</evidence>
<keyword evidence="8" id="KW-0472">Membrane</keyword>
<dbReference type="GO" id="GO:0004222">
    <property type="term" value="F:metalloendopeptidase activity"/>
    <property type="evidence" value="ECO:0007669"/>
    <property type="project" value="InterPro"/>
</dbReference>
<proteinExistence type="inferred from homology"/>
<protein>
    <recommendedName>
        <fullName evidence="9">Clp R domain-containing protein</fullName>
    </recommendedName>
</protein>
<comment type="similarity">
    <text evidence="7">Belongs to the peptidase M48 family.</text>
</comment>
<dbReference type="PANTHER" id="PTHR47016">
    <property type="entry name" value="ATP-DEPENDENT CLP PROTEASE ATP-BINDING SUBUNIT CLPT1, CHLOROPLASTIC"/>
    <property type="match status" value="1"/>
</dbReference>
<comment type="cofactor">
    <cofactor evidence="7">
        <name>Zn(2+)</name>
        <dbReference type="ChEBI" id="CHEBI:29105"/>
    </cofactor>
    <text evidence="7">Binds 1 zinc ion per subunit.</text>
</comment>
<evidence type="ECO:0000256" key="2">
    <source>
        <dbReference type="ARBA" id="ARBA00022723"/>
    </source>
</evidence>
<dbReference type="Proteomes" id="UP000612899">
    <property type="component" value="Unassembled WGS sequence"/>
</dbReference>
<dbReference type="GO" id="GO:0046872">
    <property type="term" value="F:metal ion binding"/>
    <property type="evidence" value="ECO:0007669"/>
    <property type="project" value="UniProtKB-KW"/>
</dbReference>
<keyword evidence="3 7" id="KW-0378">Hydrolase</keyword>
<evidence type="ECO:0000313" key="10">
    <source>
        <dbReference type="EMBL" id="GIH03712.1"/>
    </source>
</evidence>
<evidence type="ECO:0000256" key="6">
    <source>
        <dbReference type="PROSITE-ProRule" id="PRU01251"/>
    </source>
</evidence>
<evidence type="ECO:0000256" key="3">
    <source>
        <dbReference type="ARBA" id="ARBA00022801"/>
    </source>
</evidence>
<keyword evidence="8" id="KW-1133">Transmembrane helix</keyword>
<organism evidence="10 11">
    <name type="scientific">Rhizocola hellebori</name>
    <dbReference type="NCBI Taxonomy" id="1392758"/>
    <lineage>
        <taxon>Bacteria</taxon>
        <taxon>Bacillati</taxon>
        <taxon>Actinomycetota</taxon>
        <taxon>Actinomycetes</taxon>
        <taxon>Micromonosporales</taxon>
        <taxon>Micromonosporaceae</taxon>
        <taxon>Rhizocola</taxon>
    </lineage>
</organism>
<name>A0A8J3Q5K5_9ACTN</name>
<dbReference type="GO" id="GO:0006508">
    <property type="term" value="P:proteolysis"/>
    <property type="evidence" value="ECO:0007669"/>
    <property type="project" value="UniProtKB-KW"/>
</dbReference>
<dbReference type="PROSITE" id="PS51903">
    <property type="entry name" value="CLP_R"/>
    <property type="match status" value="1"/>
</dbReference>
<dbReference type="PANTHER" id="PTHR47016:SF5">
    <property type="entry name" value="CLP DOMAIN SUPERFAMILY PROTEIN"/>
    <property type="match status" value="1"/>
</dbReference>